<evidence type="ECO:0000256" key="1">
    <source>
        <dbReference type="SAM" id="MobiDB-lite"/>
    </source>
</evidence>
<evidence type="ECO:0000313" key="3">
    <source>
        <dbReference type="Proteomes" id="UP000016986"/>
    </source>
</evidence>
<feature type="compositionally biased region" description="Acidic residues" evidence="1">
    <location>
        <begin position="18"/>
        <end position="29"/>
    </location>
</feature>
<evidence type="ECO:0000313" key="2">
    <source>
        <dbReference type="EMBL" id="GAD53719.1"/>
    </source>
</evidence>
<proteinExistence type="predicted"/>
<feature type="region of interest" description="Disordered" evidence="1">
    <location>
        <begin position="1"/>
        <end position="32"/>
    </location>
</feature>
<organism evidence="2 3">
    <name type="scientific">Halarchaeum acidiphilum MH1-52-1</name>
    <dbReference type="NCBI Taxonomy" id="1261545"/>
    <lineage>
        <taxon>Archaea</taxon>
        <taxon>Methanobacteriati</taxon>
        <taxon>Methanobacteriota</taxon>
        <taxon>Stenosarchaea group</taxon>
        <taxon>Halobacteria</taxon>
        <taxon>Halobacteriales</taxon>
        <taxon>Halobacteriaceae</taxon>
    </lineage>
</organism>
<dbReference type="eggNOG" id="arCOG02775">
    <property type="taxonomic scope" value="Archaea"/>
</dbReference>
<dbReference type="EMBL" id="BATA01000092">
    <property type="protein sequence ID" value="GAD53719.1"/>
    <property type="molecule type" value="Genomic_DNA"/>
</dbReference>
<gene>
    <name evidence="2" type="ORF">MBEHAL_2479</name>
</gene>
<dbReference type="Proteomes" id="UP000016986">
    <property type="component" value="Unassembled WGS sequence"/>
</dbReference>
<feature type="region of interest" description="Disordered" evidence="1">
    <location>
        <begin position="198"/>
        <end position="221"/>
    </location>
</feature>
<dbReference type="OrthoDB" id="240032at2157"/>
<keyword evidence="3" id="KW-1185">Reference proteome</keyword>
<name>U3A7Q7_9EURY</name>
<dbReference type="InterPro" id="IPR055766">
    <property type="entry name" value="DUF7342"/>
</dbReference>
<dbReference type="RefSeq" id="WP_020221585.1">
    <property type="nucleotide sequence ID" value="NZ_BANO01000076.1"/>
</dbReference>
<dbReference type="Pfam" id="PF24033">
    <property type="entry name" value="DUF7342"/>
    <property type="match status" value="1"/>
</dbReference>
<reference evidence="2 3" key="1">
    <citation type="submission" date="2013-09" db="EMBL/GenBank/DDBJ databases">
        <title>Whole genome sequencing of Halarchaeum acidiphilum strain MH1-52-1.</title>
        <authorList>
            <person name="Shimane Y."/>
            <person name="Minegishi H."/>
            <person name="Nishi S."/>
            <person name="Echigo A."/>
            <person name="Shuto A."/>
            <person name="Konishi M."/>
            <person name="Ito T."/>
            <person name="Ohkuma M."/>
            <person name="Ohta Y."/>
            <person name="Nagano Y."/>
            <person name="Tsubouchi T."/>
            <person name="Mori K."/>
            <person name="Usui K."/>
            <person name="Kamekura M."/>
            <person name="Usami R."/>
            <person name="Takaki Y."/>
            <person name="Hatada Y."/>
        </authorList>
    </citation>
    <scope>NUCLEOTIDE SEQUENCE [LARGE SCALE GENOMIC DNA]</scope>
    <source>
        <strain evidence="2 3">JCM 16109</strain>
    </source>
</reference>
<accession>U3A7Q7</accession>
<protein>
    <submittedName>
        <fullName evidence="2">Uncharacterized protein</fullName>
    </submittedName>
</protein>
<dbReference type="AlphaFoldDB" id="U3A7Q7"/>
<comment type="caution">
    <text evidence="2">The sequence shown here is derived from an EMBL/GenBank/DDBJ whole genome shotgun (WGS) entry which is preliminary data.</text>
</comment>
<sequence length="221" mass="24655">MTDEPEPRGESGGPDEYPTGDEVPDDALSPEDITLFDTDTNEVDDVNDFATAEWTESTTADERVRIVVKRTVSPTPVREIAETAAVSETKARNTLKSLVEEGVARVEQTDSGAAYQRDPDRYLIEQIHALSLTEGLVDRIQAAKAEVAEYREQYDTESPEELLVSDRSLTDEELTDVSHWRTTVRDLEYLRAAYRIRQAKENTASSETRTRGSDSSHASAQ</sequence>